<sequence>MESFFFKTTLTQNHTFQDRAPALAVDFSWMFEFLKGMVKPAAATAVVVLAVVLSFWQKLGLEAEMAYAIFRAFLQLSVIGFVLQFIFNQDNAGWIILAYLFMVRFLYSTFILYQYTLIEKIVQQSLQQIYIMKVSFNGNWGLHGFNLFDEIPI</sequence>
<proteinExistence type="predicted"/>
<gene>
    <name evidence="1" type="ORF">L6164_033597</name>
</gene>
<evidence type="ECO:0000313" key="1">
    <source>
        <dbReference type="EMBL" id="KAI4300194.1"/>
    </source>
</evidence>
<protein>
    <submittedName>
        <fullName evidence="1">Uncharacterized protein</fullName>
    </submittedName>
</protein>
<accession>A0ACB9KSD6</accession>
<name>A0ACB9KSD6_BAUVA</name>
<keyword evidence="2" id="KW-1185">Reference proteome</keyword>
<evidence type="ECO:0000313" key="2">
    <source>
        <dbReference type="Proteomes" id="UP000828941"/>
    </source>
</evidence>
<organism evidence="1 2">
    <name type="scientific">Bauhinia variegata</name>
    <name type="common">Purple orchid tree</name>
    <name type="synonym">Phanera variegata</name>
    <dbReference type="NCBI Taxonomy" id="167791"/>
    <lineage>
        <taxon>Eukaryota</taxon>
        <taxon>Viridiplantae</taxon>
        <taxon>Streptophyta</taxon>
        <taxon>Embryophyta</taxon>
        <taxon>Tracheophyta</taxon>
        <taxon>Spermatophyta</taxon>
        <taxon>Magnoliopsida</taxon>
        <taxon>eudicotyledons</taxon>
        <taxon>Gunneridae</taxon>
        <taxon>Pentapetalae</taxon>
        <taxon>rosids</taxon>
        <taxon>fabids</taxon>
        <taxon>Fabales</taxon>
        <taxon>Fabaceae</taxon>
        <taxon>Cercidoideae</taxon>
        <taxon>Cercideae</taxon>
        <taxon>Bauhiniinae</taxon>
        <taxon>Bauhinia</taxon>
    </lineage>
</organism>
<dbReference type="Proteomes" id="UP000828941">
    <property type="component" value="Chromosome 13"/>
</dbReference>
<dbReference type="EMBL" id="CM039438">
    <property type="protein sequence ID" value="KAI4300194.1"/>
    <property type="molecule type" value="Genomic_DNA"/>
</dbReference>
<reference evidence="1 2" key="1">
    <citation type="journal article" date="2022" name="DNA Res.">
        <title>Chromosomal-level genome assembly of the orchid tree Bauhinia variegata (Leguminosae; Cercidoideae) supports the allotetraploid origin hypothesis of Bauhinia.</title>
        <authorList>
            <person name="Zhong Y."/>
            <person name="Chen Y."/>
            <person name="Zheng D."/>
            <person name="Pang J."/>
            <person name="Liu Y."/>
            <person name="Luo S."/>
            <person name="Meng S."/>
            <person name="Qian L."/>
            <person name="Wei D."/>
            <person name="Dai S."/>
            <person name="Zhou R."/>
        </authorList>
    </citation>
    <scope>NUCLEOTIDE SEQUENCE [LARGE SCALE GENOMIC DNA]</scope>
    <source>
        <strain evidence="1">BV-YZ2020</strain>
    </source>
</reference>
<comment type="caution">
    <text evidence="1">The sequence shown here is derived from an EMBL/GenBank/DDBJ whole genome shotgun (WGS) entry which is preliminary data.</text>
</comment>